<dbReference type="AlphaFoldDB" id="K7KCA8"/>
<keyword evidence="4" id="KW-0238">DNA-binding</keyword>
<dbReference type="GO" id="GO:0000981">
    <property type="term" value="F:DNA-binding transcription factor activity, RNA polymerase II-specific"/>
    <property type="evidence" value="ECO:0000318"/>
    <property type="project" value="GO_Central"/>
</dbReference>
<dbReference type="GO" id="GO:0006357">
    <property type="term" value="P:regulation of transcription by RNA polymerase II"/>
    <property type="evidence" value="ECO:0000318"/>
    <property type="project" value="GO_Central"/>
</dbReference>
<dbReference type="RefSeq" id="XP_014628922.2">
    <property type="nucleotide sequence ID" value="XM_014773436.3"/>
</dbReference>
<dbReference type="SMART" id="SM00432">
    <property type="entry name" value="MADS"/>
    <property type="match status" value="1"/>
</dbReference>
<keyword evidence="13" id="KW-1185">Reference proteome</keyword>
<reference evidence="12" key="2">
    <citation type="submission" date="2018-02" db="UniProtKB">
        <authorList>
            <consortium name="EnsemblPlants"/>
        </authorList>
    </citation>
    <scope>IDENTIFICATION</scope>
    <source>
        <strain evidence="12">Williams 82</strain>
    </source>
</reference>
<feature type="compositionally biased region" description="Polar residues" evidence="8">
    <location>
        <begin position="165"/>
        <end position="184"/>
    </location>
</feature>
<dbReference type="EnsemblPlants" id="KRH65189">
    <property type="protein sequence ID" value="KRH65189"/>
    <property type="gene ID" value="GLYMA_03G019300"/>
</dbReference>
<dbReference type="STRING" id="3847.K7KCA8"/>
<dbReference type="PRINTS" id="PR00404">
    <property type="entry name" value="MADSDOMAIN"/>
</dbReference>
<dbReference type="GO" id="GO:0009908">
    <property type="term" value="P:flower development"/>
    <property type="evidence" value="ECO:0007669"/>
    <property type="project" value="UniProtKB-KW"/>
</dbReference>
<keyword evidence="6" id="KW-0539">Nucleus</keyword>
<feature type="domain" description="K-box" evidence="10">
    <location>
        <begin position="88"/>
        <end position="182"/>
    </location>
</feature>
<dbReference type="ExpressionAtlas" id="K7KCA8">
    <property type="expression patterns" value="baseline"/>
</dbReference>
<dbReference type="RefSeq" id="XP_014628921.2">
    <property type="nucleotide sequence ID" value="XM_014773435.3"/>
</dbReference>
<dbReference type="GO" id="GO:0046983">
    <property type="term" value="F:protein dimerization activity"/>
    <property type="evidence" value="ECO:0007669"/>
    <property type="project" value="InterPro"/>
</dbReference>
<reference evidence="11 12" key="1">
    <citation type="journal article" date="2010" name="Nature">
        <title>Genome sequence of the palaeopolyploid soybean.</title>
        <authorList>
            <person name="Schmutz J."/>
            <person name="Cannon S.B."/>
            <person name="Schlueter J."/>
            <person name="Ma J."/>
            <person name="Mitros T."/>
            <person name="Nelson W."/>
            <person name="Hyten D.L."/>
            <person name="Song Q."/>
            <person name="Thelen J.J."/>
            <person name="Cheng J."/>
            <person name="Xu D."/>
            <person name="Hellsten U."/>
            <person name="May G.D."/>
            <person name="Yu Y."/>
            <person name="Sakurai T."/>
            <person name="Umezawa T."/>
            <person name="Bhattacharyya M.K."/>
            <person name="Sandhu D."/>
            <person name="Valliyodan B."/>
            <person name="Lindquist E."/>
            <person name="Peto M."/>
            <person name="Grant D."/>
            <person name="Shu S."/>
            <person name="Goodstein D."/>
            <person name="Barry K."/>
            <person name="Futrell-Griggs M."/>
            <person name="Abernathy B."/>
            <person name="Du J."/>
            <person name="Tian Z."/>
            <person name="Zhu L."/>
            <person name="Gill N."/>
            <person name="Joshi T."/>
            <person name="Libault M."/>
            <person name="Sethuraman A."/>
            <person name="Zhang X.-C."/>
            <person name="Shinozaki K."/>
            <person name="Nguyen H.T."/>
            <person name="Wing R.A."/>
            <person name="Cregan P."/>
            <person name="Specht J."/>
            <person name="Grimwood J."/>
            <person name="Rokhsar D."/>
            <person name="Stacey G."/>
            <person name="Shoemaker R.C."/>
            <person name="Jackson S.A."/>
        </authorList>
    </citation>
    <scope>NUCLEOTIDE SEQUENCE [LARGE SCALE GENOMIC DNA]</scope>
    <source>
        <strain evidence="12">cv. Williams 82</strain>
        <tissue evidence="11">Callus</tissue>
    </source>
</reference>
<dbReference type="InterPro" id="IPR050142">
    <property type="entry name" value="MADS-box/MEF2_TF"/>
</dbReference>
<feature type="domain" description="MADS-box" evidence="9">
    <location>
        <begin position="1"/>
        <end position="61"/>
    </location>
</feature>
<dbReference type="PaxDb" id="3847-GLYMA03G02191.4"/>
<dbReference type="PROSITE" id="PS51297">
    <property type="entry name" value="K_BOX"/>
    <property type="match status" value="1"/>
</dbReference>
<dbReference type="FunFam" id="3.40.1810.10:FF:000012">
    <property type="entry name" value="MADS-box protein SOC1"/>
    <property type="match status" value="1"/>
</dbReference>
<keyword evidence="7" id="KW-0175">Coiled coil</keyword>
<feature type="compositionally biased region" description="Basic and acidic residues" evidence="8">
    <location>
        <begin position="215"/>
        <end position="237"/>
    </location>
</feature>
<dbReference type="RefSeq" id="XP_014628926.2">
    <property type="nucleotide sequence ID" value="XM_014773440.3"/>
</dbReference>
<dbReference type="Pfam" id="PF01486">
    <property type="entry name" value="K-box"/>
    <property type="match status" value="1"/>
</dbReference>
<evidence type="ECO:0000256" key="2">
    <source>
        <dbReference type="ARBA" id="ARBA00023015"/>
    </source>
</evidence>
<comment type="subcellular location">
    <subcellularLocation>
        <location evidence="1">Nucleus</location>
    </subcellularLocation>
</comment>
<dbReference type="Gene3D" id="3.40.1810.10">
    <property type="entry name" value="Transcription factor, MADS-box"/>
    <property type="match status" value="1"/>
</dbReference>
<evidence type="ECO:0000256" key="1">
    <source>
        <dbReference type="ARBA" id="ARBA00004123"/>
    </source>
</evidence>
<dbReference type="Proteomes" id="UP000008827">
    <property type="component" value="Chromosome 3"/>
</dbReference>
<proteinExistence type="predicted"/>
<evidence type="ECO:0000256" key="8">
    <source>
        <dbReference type="SAM" id="MobiDB-lite"/>
    </source>
</evidence>
<dbReference type="GO" id="GO:0045944">
    <property type="term" value="P:positive regulation of transcription by RNA polymerase II"/>
    <property type="evidence" value="ECO:0007669"/>
    <property type="project" value="InterPro"/>
</dbReference>
<dbReference type="SMR" id="K7KCA8"/>
<protein>
    <submittedName>
        <fullName evidence="11 12">Uncharacterized protein</fullName>
    </submittedName>
</protein>
<dbReference type="InterPro" id="IPR002100">
    <property type="entry name" value="TF_MADSbox"/>
</dbReference>
<keyword evidence="2" id="KW-0805">Transcription regulation</keyword>
<dbReference type="PROSITE" id="PS50066">
    <property type="entry name" value="MADS_BOX_2"/>
    <property type="match status" value="1"/>
</dbReference>
<accession>K7KCA8</accession>
<keyword evidence="5" id="KW-0804">Transcription</keyword>
<sequence>MVRGKTQIKRIENATSRQVTFSKRRNGLLKKAFELSVLCDAEVALIIFSSSGKLYEFASSSIQCSIERYRRHTKHDNPTTFRSVEQNMQHLKQEAANMMKKIGLLEAAKRKFLGEGLGACSIEELQWIEQQLERSLSNVRTRKIQVFKEQIEQLKGKHGINLQTETKNQNVNQPQYNAGSPSSDVETELIIGLPDTRTRRIVHQLPQHQNGLEPNQRKEQPGVPKEELCNQQHEESH</sequence>
<feature type="coiled-coil region" evidence="7">
    <location>
        <begin position="81"/>
        <end position="108"/>
    </location>
</feature>
<dbReference type="GO" id="GO:0005634">
    <property type="term" value="C:nucleus"/>
    <property type="evidence" value="ECO:0007669"/>
    <property type="project" value="UniProtKB-SubCell"/>
</dbReference>
<dbReference type="eggNOG" id="KOG0014">
    <property type="taxonomic scope" value="Eukaryota"/>
</dbReference>
<evidence type="ECO:0000313" key="11">
    <source>
        <dbReference type="EMBL" id="KRH65189.1"/>
    </source>
</evidence>
<name>K7KCA8_SOYBN</name>
<dbReference type="SUPFAM" id="SSF55455">
    <property type="entry name" value="SRF-like"/>
    <property type="match status" value="1"/>
</dbReference>
<dbReference type="RefSeq" id="XP_040870266.1">
    <property type="nucleotide sequence ID" value="XM_041014332.1"/>
</dbReference>
<evidence type="ECO:0000313" key="13">
    <source>
        <dbReference type="Proteomes" id="UP000008827"/>
    </source>
</evidence>
<keyword evidence="3" id="KW-0287">Flowering</keyword>
<evidence type="ECO:0000256" key="6">
    <source>
        <dbReference type="ARBA" id="ARBA00023242"/>
    </source>
</evidence>
<organism evidence="11">
    <name type="scientific">Glycine max</name>
    <name type="common">Soybean</name>
    <name type="synonym">Glycine hispida</name>
    <dbReference type="NCBI Taxonomy" id="3847"/>
    <lineage>
        <taxon>Eukaryota</taxon>
        <taxon>Viridiplantae</taxon>
        <taxon>Streptophyta</taxon>
        <taxon>Embryophyta</taxon>
        <taxon>Tracheophyta</taxon>
        <taxon>Spermatophyta</taxon>
        <taxon>Magnoliopsida</taxon>
        <taxon>eudicotyledons</taxon>
        <taxon>Gunneridae</taxon>
        <taxon>Pentapetalae</taxon>
        <taxon>rosids</taxon>
        <taxon>fabids</taxon>
        <taxon>Fabales</taxon>
        <taxon>Fabaceae</taxon>
        <taxon>Papilionoideae</taxon>
        <taxon>50 kb inversion clade</taxon>
        <taxon>NPAAA clade</taxon>
        <taxon>indigoferoid/millettioid clade</taxon>
        <taxon>Phaseoleae</taxon>
        <taxon>Glycine</taxon>
        <taxon>Glycine subgen. Soja</taxon>
    </lineage>
</organism>
<dbReference type="InterPro" id="IPR033896">
    <property type="entry name" value="MEF2-like_N"/>
</dbReference>
<dbReference type="OrthoDB" id="1898716at2759"/>
<dbReference type="Pfam" id="PF00319">
    <property type="entry name" value="SRF-TF"/>
    <property type="match status" value="1"/>
</dbReference>
<dbReference type="GO" id="GO:0050793">
    <property type="term" value="P:regulation of developmental process"/>
    <property type="evidence" value="ECO:0007669"/>
    <property type="project" value="UniProtKB-ARBA"/>
</dbReference>
<dbReference type="RefSeq" id="XP_040870265.1">
    <property type="nucleotide sequence ID" value="XM_041014331.1"/>
</dbReference>
<dbReference type="EMBL" id="CM000836">
    <property type="protein sequence ID" value="KRH65189.1"/>
    <property type="molecule type" value="Genomic_DNA"/>
</dbReference>
<dbReference type="RefSeq" id="XP_014628923.2">
    <property type="nucleotide sequence ID" value="XM_014773437.2"/>
</dbReference>
<dbReference type="PROSITE" id="PS00350">
    <property type="entry name" value="MADS_BOX_1"/>
    <property type="match status" value="1"/>
</dbReference>
<dbReference type="InterPro" id="IPR036879">
    <property type="entry name" value="TF_MADSbox_sf"/>
</dbReference>
<gene>
    <name evidence="12" type="primary">LOC100816440</name>
    <name evidence="11" type="ORF">GLYMA_03G019300</name>
</gene>
<dbReference type="CDD" id="cd00265">
    <property type="entry name" value="MADS_MEF2_like"/>
    <property type="match status" value="1"/>
</dbReference>
<evidence type="ECO:0000256" key="4">
    <source>
        <dbReference type="ARBA" id="ARBA00023125"/>
    </source>
</evidence>
<evidence type="ECO:0000256" key="3">
    <source>
        <dbReference type="ARBA" id="ARBA00023089"/>
    </source>
</evidence>
<dbReference type="GeneID" id="100816440"/>
<evidence type="ECO:0000259" key="9">
    <source>
        <dbReference type="PROSITE" id="PS50066"/>
    </source>
</evidence>
<feature type="region of interest" description="Disordered" evidence="8">
    <location>
        <begin position="205"/>
        <end position="237"/>
    </location>
</feature>
<dbReference type="PANTHER" id="PTHR48019">
    <property type="entry name" value="SERUM RESPONSE FACTOR HOMOLOG"/>
    <property type="match status" value="1"/>
</dbReference>
<reference evidence="11" key="3">
    <citation type="submission" date="2018-07" db="EMBL/GenBank/DDBJ databases">
        <title>WGS assembly of Glycine max.</title>
        <authorList>
            <person name="Schmutz J."/>
            <person name="Cannon S."/>
            <person name="Schlueter J."/>
            <person name="Ma J."/>
            <person name="Mitros T."/>
            <person name="Nelson W."/>
            <person name="Hyten D."/>
            <person name="Song Q."/>
            <person name="Thelen J."/>
            <person name="Cheng J."/>
            <person name="Xu D."/>
            <person name="Hellsten U."/>
            <person name="May G."/>
            <person name="Yu Y."/>
            <person name="Sakurai T."/>
            <person name="Umezawa T."/>
            <person name="Bhattacharyya M."/>
            <person name="Sandhu D."/>
            <person name="Valliyodan B."/>
            <person name="Lindquist E."/>
            <person name="Peto M."/>
            <person name="Grant D."/>
            <person name="Shu S."/>
            <person name="Goodstein D."/>
            <person name="Barry K."/>
            <person name="Futrell-Griggs M."/>
            <person name="Abernathy B."/>
            <person name="Du J."/>
            <person name="Tian Z."/>
            <person name="Zhu L."/>
            <person name="Gill N."/>
            <person name="Joshi T."/>
            <person name="Libault M."/>
            <person name="Sethuraman A."/>
            <person name="Zhang X."/>
            <person name="Shinozaki K."/>
            <person name="Nguyen H."/>
            <person name="Wing R."/>
            <person name="Cregan P."/>
            <person name="Specht J."/>
            <person name="Grimwood J."/>
            <person name="Rokhsar D."/>
            <person name="Stacey G."/>
            <person name="Shoemaker R."/>
            <person name="Jackson S."/>
        </authorList>
    </citation>
    <scope>NUCLEOTIDE SEQUENCE</scope>
    <source>
        <tissue evidence="11">Callus</tissue>
    </source>
</reference>
<dbReference type="Gramene" id="KRH65189">
    <property type="protein sequence ID" value="KRH65189"/>
    <property type="gene ID" value="GLYMA_03G019300"/>
</dbReference>
<evidence type="ECO:0000256" key="5">
    <source>
        <dbReference type="ARBA" id="ARBA00023163"/>
    </source>
</evidence>
<evidence type="ECO:0000256" key="7">
    <source>
        <dbReference type="SAM" id="Coils"/>
    </source>
</evidence>
<evidence type="ECO:0000259" key="10">
    <source>
        <dbReference type="PROSITE" id="PS51297"/>
    </source>
</evidence>
<dbReference type="GO" id="GO:0000978">
    <property type="term" value="F:RNA polymerase II cis-regulatory region sequence-specific DNA binding"/>
    <property type="evidence" value="ECO:0000318"/>
    <property type="project" value="GO_Central"/>
</dbReference>
<dbReference type="RefSeq" id="XP_014628928.2">
    <property type="nucleotide sequence ID" value="XM_014773442.3"/>
</dbReference>
<feature type="region of interest" description="Disordered" evidence="8">
    <location>
        <begin position="165"/>
        <end position="185"/>
    </location>
</feature>
<dbReference type="InterPro" id="IPR002487">
    <property type="entry name" value="TF_Kbox"/>
</dbReference>
<evidence type="ECO:0000313" key="12">
    <source>
        <dbReference type="EnsemblPlants" id="KRH65189"/>
    </source>
</evidence>
<dbReference type="RefSeq" id="XP_014628924.2">
    <property type="nucleotide sequence ID" value="XM_014773438.2"/>
</dbReference>